<protein>
    <recommendedName>
        <fullName evidence="2">Chitin-binding type-2 domain-containing protein</fullName>
    </recommendedName>
</protein>
<evidence type="ECO:0000259" key="2">
    <source>
        <dbReference type="PROSITE" id="PS50940"/>
    </source>
</evidence>
<keyword evidence="4" id="KW-1185">Reference proteome</keyword>
<dbReference type="GO" id="GO:0008061">
    <property type="term" value="F:chitin binding"/>
    <property type="evidence" value="ECO:0007669"/>
    <property type="project" value="InterPro"/>
</dbReference>
<dbReference type="SMART" id="SM00494">
    <property type="entry name" value="ChtBD2"/>
    <property type="match status" value="1"/>
</dbReference>
<comment type="caution">
    <text evidence="3">The sequence shown here is derived from an EMBL/GenBank/DDBJ whole genome shotgun (WGS) entry which is preliminary data.</text>
</comment>
<dbReference type="EMBL" id="JAPWDV010000003">
    <property type="protein sequence ID" value="KAJ6217081.1"/>
    <property type="molecule type" value="Genomic_DNA"/>
</dbReference>
<dbReference type="PROSITE" id="PS50940">
    <property type="entry name" value="CHIT_BIND_II"/>
    <property type="match status" value="1"/>
</dbReference>
<dbReference type="Pfam" id="PF01607">
    <property type="entry name" value="CBM_14"/>
    <property type="match status" value="1"/>
</dbReference>
<evidence type="ECO:0000313" key="3">
    <source>
        <dbReference type="EMBL" id="KAJ6217081.1"/>
    </source>
</evidence>
<proteinExistence type="predicted"/>
<dbReference type="PANTHER" id="PTHR22933:SF43">
    <property type="entry name" value="LP10131P"/>
    <property type="match status" value="1"/>
</dbReference>
<dbReference type="PANTHER" id="PTHR22933">
    <property type="entry name" value="FI18007P1-RELATED"/>
    <property type="match status" value="1"/>
</dbReference>
<feature type="domain" description="Chitin-binding type-2" evidence="2">
    <location>
        <begin position="66"/>
        <end position="125"/>
    </location>
</feature>
<evidence type="ECO:0000256" key="1">
    <source>
        <dbReference type="SAM" id="SignalP"/>
    </source>
</evidence>
<dbReference type="GO" id="GO:0005576">
    <property type="term" value="C:extracellular region"/>
    <property type="evidence" value="ECO:0007669"/>
    <property type="project" value="InterPro"/>
</dbReference>
<feature type="chain" id="PRO_5040408445" description="Chitin-binding type-2 domain-containing protein" evidence="1">
    <location>
        <begin position="24"/>
        <end position="147"/>
    </location>
</feature>
<name>A0A9Q0M124_BLOTA</name>
<evidence type="ECO:0000313" key="4">
    <source>
        <dbReference type="Proteomes" id="UP001142055"/>
    </source>
</evidence>
<gene>
    <name evidence="3" type="ORF">RDWZM_008238</name>
</gene>
<dbReference type="InterPro" id="IPR002557">
    <property type="entry name" value="Chitin-bd_dom"/>
</dbReference>
<dbReference type="AlphaFoldDB" id="A0A9Q0M124"/>
<dbReference type="Gene3D" id="2.170.140.10">
    <property type="entry name" value="Chitin binding domain"/>
    <property type="match status" value="1"/>
</dbReference>
<keyword evidence="1" id="KW-0732">Signal</keyword>
<reference evidence="3" key="1">
    <citation type="submission" date="2022-12" db="EMBL/GenBank/DDBJ databases">
        <title>Genome assemblies of Blomia tropicalis.</title>
        <authorList>
            <person name="Cui Y."/>
        </authorList>
    </citation>
    <scope>NUCLEOTIDE SEQUENCE</scope>
    <source>
        <tissue evidence="3">Adult mites</tissue>
    </source>
</reference>
<dbReference type="InterPro" id="IPR036508">
    <property type="entry name" value="Chitin-bd_dom_sf"/>
</dbReference>
<dbReference type="InterPro" id="IPR052976">
    <property type="entry name" value="Scoloptoxin-like"/>
</dbReference>
<sequence>MFHSRTIFVLVLFALSIVAIIEAANNNEKMDKSNVLKSLLARHKRSYLAYRFADGIEYVVPEVRETFSCAQREYGYYADVGNNCQVFHVCVPPGQQFSFFCPNTTIFDQRLLICQDQYTATPCQEAERYYVVNQNFGVLEEDKLVRV</sequence>
<dbReference type="Proteomes" id="UP001142055">
    <property type="component" value="Chromosome 3"/>
</dbReference>
<feature type="signal peptide" evidence="1">
    <location>
        <begin position="1"/>
        <end position="23"/>
    </location>
</feature>
<organism evidence="3 4">
    <name type="scientific">Blomia tropicalis</name>
    <name type="common">Mite</name>
    <dbReference type="NCBI Taxonomy" id="40697"/>
    <lineage>
        <taxon>Eukaryota</taxon>
        <taxon>Metazoa</taxon>
        <taxon>Ecdysozoa</taxon>
        <taxon>Arthropoda</taxon>
        <taxon>Chelicerata</taxon>
        <taxon>Arachnida</taxon>
        <taxon>Acari</taxon>
        <taxon>Acariformes</taxon>
        <taxon>Sarcoptiformes</taxon>
        <taxon>Astigmata</taxon>
        <taxon>Glycyphagoidea</taxon>
        <taxon>Echimyopodidae</taxon>
        <taxon>Blomia</taxon>
    </lineage>
</organism>
<accession>A0A9Q0M124</accession>
<dbReference type="SUPFAM" id="SSF57625">
    <property type="entry name" value="Invertebrate chitin-binding proteins"/>
    <property type="match status" value="1"/>
</dbReference>